<sequence length="278" mass="30451">MTSASNTPPITGLLHRFERAVDAIGVRAVVARERVWWSLRTGEPELRLLSLLGDRGADFLDVGANRGIYAYCALKHFRTVIAAEANPAMVAGLRRIIKRENTVLSVALSDGVGETTLHIPTQHGRDVSTRCSLQRDANPGFGLRTVTVPTTTIDELALARVGVIKIDVEGHESAVLRGARQTLRATQPTCIVECEERHNTGGVARTFAFFDTMGYRGYFLHRGRLRAVADFDITQLQRPENAKPVDGTRSGDYVNNFVFIHADNDSHLEKIGAAFGTG</sequence>
<dbReference type="Pfam" id="PF05050">
    <property type="entry name" value="Methyltransf_21"/>
    <property type="match status" value="1"/>
</dbReference>
<gene>
    <name evidence="2" type="ORF">A7U43_17180</name>
</gene>
<dbReference type="PANTHER" id="PTHR34203:SF15">
    <property type="entry name" value="SLL1173 PROTEIN"/>
    <property type="match status" value="1"/>
</dbReference>
<dbReference type="Gene3D" id="3.40.50.150">
    <property type="entry name" value="Vaccinia Virus protein VP39"/>
    <property type="match status" value="1"/>
</dbReference>
<proteinExistence type="predicted"/>
<dbReference type="InterPro" id="IPR006342">
    <property type="entry name" value="FkbM_mtfrase"/>
</dbReference>
<protein>
    <recommendedName>
        <fullName evidence="1">Methyltransferase FkbM domain-containing protein</fullName>
    </recommendedName>
</protein>
<dbReference type="InterPro" id="IPR052514">
    <property type="entry name" value="SAM-dependent_MTase"/>
</dbReference>
<dbReference type="OrthoDB" id="4703964at2"/>
<dbReference type="Proteomes" id="UP000077143">
    <property type="component" value="Chromosome"/>
</dbReference>
<evidence type="ECO:0000313" key="2">
    <source>
        <dbReference type="EMBL" id="ANE80801.1"/>
    </source>
</evidence>
<accession>A0A172UNY6</accession>
<dbReference type="KEGG" id="madi:A7U43_17180"/>
<dbReference type="EMBL" id="CP015596">
    <property type="protein sequence ID" value="ANE80801.1"/>
    <property type="molecule type" value="Genomic_DNA"/>
</dbReference>
<dbReference type="InterPro" id="IPR029063">
    <property type="entry name" value="SAM-dependent_MTases_sf"/>
</dbReference>
<feature type="domain" description="Methyltransferase FkbM" evidence="1">
    <location>
        <begin position="61"/>
        <end position="215"/>
    </location>
</feature>
<evidence type="ECO:0000259" key="1">
    <source>
        <dbReference type="Pfam" id="PF05050"/>
    </source>
</evidence>
<dbReference type="PANTHER" id="PTHR34203">
    <property type="entry name" value="METHYLTRANSFERASE, FKBM FAMILY PROTEIN"/>
    <property type="match status" value="1"/>
</dbReference>
<dbReference type="SUPFAM" id="SSF53335">
    <property type="entry name" value="S-adenosyl-L-methionine-dependent methyltransferases"/>
    <property type="match status" value="1"/>
</dbReference>
<evidence type="ECO:0000313" key="3">
    <source>
        <dbReference type="Proteomes" id="UP000077143"/>
    </source>
</evidence>
<name>A0A172UNY6_9MYCO</name>
<dbReference type="RefSeq" id="WP_067997669.1">
    <property type="nucleotide sequence ID" value="NZ_CP015596.1"/>
</dbReference>
<keyword evidence="3" id="KW-1185">Reference proteome</keyword>
<organism evidence="2 3">
    <name type="scientific">Mycobacterium adipatum</name>
    <dbReference type="NCBI Taxonomy" id="1682113"/>
    <lineage>
        <taxon>Bacteria</taxon>
        <taxon>Bacillati</taxon>
        <taxon>Actinomycetota</taxon>
        <taxon>Actinomycetes</taxon>
        <taxon>Mycobacteriales</taxon>
        <taxon>Mycobacteriaceae</taxon>
        <taxon>Mycobacterium</taxon>
    </lineage>
</organism>
<reference evidence="2 3" key="1">
    <citation type="submission" date="2016-05" db="EMBL/GenBank/DDBJ databases">
        <title>Complete genome sequence of a phthalic acid esters degrading Mycobacterium sp. YC-RL4.</title>
        <authorList>
            <person name="Ren L."/>
            <person name="Fan S."/>
            <person name="Ruth N."/>
            <person name="Jia Y."/>
            <person name="Wang J."/>
            <person name="Qiao C."/>
        </authorList>
    </citation>
    <scope>NUCLEOTIDE SEQUENCE [LARGE SCALE GENOMIC DNA]</scope>
    <source>
        <strain evidence="2 3">YC-RL4</strain>
    </source>
</reference>
<dbReference type="NCBIfam" id="TIGR01444">
    <property type="entry name" value="fkbM_fam"/>
    <property type="match status" value="1"/>
</dbReference>
<dbReference type="AlphaFoldDB" id="A0A172UNY6"/>
<dbReference type="STRING" id="1682113.A7U43_17180"/>